<accession>A0A3L6SXH2</accession>
<gene>
    <name evidence="1" type="ORF">C2845_PM05G20480</name>
</gene>
<reference evidence="2" key="1">
    <citation type="journal article" date="2019" name="Nat. Commun.">
        <title>The genome of broomcorn millet.</title>
        <authorList>
            <person name="Zou C."/>
            <person name="Miki D."/>
            <person name="Li D."/>
            <person name="Tang Q."/>
            <person name="Xiao L."/>
            <person name="Rajput S."/>
            <person name="Deng P."/>
            <person name="Jia W."/>
            <person name="Huang R."/>
            <person name="Zhang M."/>
            <person name="Sun Y."/>
            <person name="Hu J."/>
            <person name="Fu X."/>
            <person name="Schnable P.S."/>
            <person name="Li F."/>
            <person name="Zhang H."/>
            <person name="Feng B."/>
            <person name="Zhu X."/>
            <person name="Liu R."/>
            <person name="Schnable J.C."/>
            <person name="Zhu J.-K."/>
            <person name="Zhang H."/>
        </authorList>
    </citation>
    <scope>NUCLEOTIDE SEQUENCE [LARGE SCALE GENOMIC DNA]</scope>
</reference>
<protein>
    <submittedName>
        <fullName evidence="1">Uncharacterized protein</fullName>
    </submittedName>
</protein>
<sequence length="107" mass="11509">MLTMFAVIKDKGTMHNVTAHFPVLEARANAGPAPWRASCTTPMTACFASGVTPNAYKLAVLVVGAAVKREYRRSNKPSMAWGSQADNFDICTRLELHLVSIGLTGTV</sequence>
<dbReference type="EMBL" id="PQIB02000003">
    <property type="protein sequence ID" value="RLN29109.1"/>
    <property type="molecule type" value="Genomic_DNA"/>
</dbReference>
<keyword evidence="2" id="KW-1185">Reference proteome</keyword>
<comment type="caution">
    <text evidence="1">The sequence shown here is derived from an EMBL/GenBank/DDBJ whole genome shotgun (WGS) entry which is preliminary data.</text>
</comment>
<dbReference type="Proteomes" id="UP000275267">
    <property type="component" value="Unassembled WGS sequence"/>
</dbReference>
<dbReference type="AlphaFoldDB" id="A0A3L6SXH2"/>
<evidence type="ECO:0000313" key="1">
    <source>
        <dbReference type="EMBL" id="RLN29109.1"/>
    </source>
</evidence>
<proteinExistence type="predicted"/>
<evidence type="ECO:0000313" key="2">
    <source>
        <dbReference type="Proteomes" id="UP000275267"/>
    </source>
</evidence>
<name>A0A3L6SXH2_PANMI</name>
<organism evidence="1 2">
    <name type="scientific">Panicum miliaceum</name>
    <name type="common">Proso millet</name>
    <name type="synonym">Broomcorn millet</name>
    <dbReference type="NCBI Taxonomy" id="4540"/>
    <lineage>
        <taxon>Eukaryota</taxon>
        <taxon>Viridiplantae</taxon>
        <taxon>Streptophyta</taxon>
        <taxon>Embryophyta</taxon>
        <taxon>Tracheophyta</taxon>
        <taxon>Spermatophyta</taxon>
        <taxon>Magnoliopsida</taxon>
        <taxon>Liliopsida</taxon>
        <taxon>Poales</taxon>
        <taxon>Poaceae</taxon>
        <taxon>PACMAD clade</taxon>
        <taxon>Panicoideae</taxon>
        <taxon>Panicodae</taxon>
        <taxon>Paniceae</taxon>
        <taxon>Panicinae</taxon>
        <taxon>Panicum</taxon>
        <taxon>Panicum sect. Panicum</taxon>
    </lineage>
</organism>